<reference evidence="1 2" key="1">
    <citation type="submission" date="2016-05" db="EMBL/GenBank/DDBJ databases">
        <title>A degradative enzymes factory behind the ericoid mycorrhizal symbiosis.</title>
        <authorList>
            <consortium name="DOE Joint Genome Institute"/>
            <person name="Martino E."/>
            <person name="Morin E."/>
            <person name="Grelet G."/>
            <person name="Kuo A."/>
            <person name="Kohler A."/>
            <person name="Daghino S."/>
            <person name="Barry K."/>
            <person name="Choi C."/>
            <person name="Cichocki N."/>
            <person name="Clum A."/>
            <person name="Copeland A."/>
            <person name="Hainaut M."/>
            <person name="Haridas S."/>
            <person name="Labutti K."/>
            <person name="Lindquist E."/>
            <person name="Lipzen A."/>
            <person name="Khouja H.-R."/>
            <person name="Murat C."/>
            <person name="Ohm R."/>
            <person name="Olson A."/>
            <person name="Spatafora J."/>
            <person name="Veneault-Fourrey C."/>
            <person name="Henrissat B."/>
            <person name="Grigoriev I."/>
            <person name="Martin F."/>
            <person name="Perotto S."/>
        </authorList>
    </citation>
    <scope>NUCLEOTIDE SEQUENCE [LARGE SCALE GENOMIC DNA]</scope>
    <source>
        <strain evidence="1 2">UAMH 7357</strain>
    </source>
</reference>
<dbReference type="OrthoDB" id="2425929at2759"/>
<dbReference type="EMBL" id="KZ613482">
    <property type="protein sequence ID" value="PMD21172.1"/>
    <property type="molecule type" value="Genomic_DNA"/>
</dbReference>
<evidence type="ECO:0000313" key="1">
    <source>
        <dbReference type="EMBL" id="PMD21172.1"/>
    </source>
</evidence>
<accession>A0A2J6Q4F0</accession>
<gene>
    <name evidence="1" type="ORF">NA56DRAFT_721008</name>
</gene>
<dbReference type="Proteomes" id="UP000235672">
    <property type="component" value="Unassembled WGS sequence"/>
</dbReference>
<evidence type="ECO:0000313" key="2">
    <source>
        <dbReference type="Proteomes" id="UP000235672"/>
    </source>
</evidence>
<name>A0A2J6Q4F0_9HELO</name>
<protein>
    <submittedName>
        <fullName evidence="1">Uncharacterized protein</fullName>
    </submittedName>
</protein>
<dbReference type="AlphaFoldDB" id="A0A2J6Q4F0"/>
<organism evidence="1 2">
    <name type="scientific">Hyaloscypha hepaticicola</name>
    <dbReference type="NCBI Taxonomy" id="2082293"/>
    <lineage>
        <taxon>Eukaryota</taxon>
        <taxon>Fungi</taxon>
        <taxon>Dikarya</taxon>
        <taxon>Ascomycota</taxon>
        <taxon>Pezizomycotina</taxon>
        <taxon>Leotiomycetes</taxon>
        <taxon>Helotiales</taxon>
        <taxon>Hyaloscyphaceae</taxon>
        <taxon>Hyaloscypha</taxon>
    </lineage>
</organism>
<sequence>MRWRQRAHQYDLVHDLDLQSGSEESIGDRLFVCCDDDEHNICCQSRINRSRISILWCSNCLLSRLPRLQQQTQTALTARIIKTQEAWVAQVKTLYPGYNGTYPRMQLWHETTDSFLFYTES</sequence>
<keyword evidence="2" id="KW-1185">Reference proteome</keyword>
<proteinExistence type="predicted"/>